<dbReference type="EMBL" id="LAZP02000736">
    <property type="protein sequence ID" value="PFH55868.1"/>
    <property type="molecule type" value="Genomic_DNA"/>
</dbReference>
<evidence type="ECO:0000313" key="5">
    <source>
        <dbReference type="EMBL" id="PFH55868.1"/>
    </source>
</evidence>
<comment type="caution">
    <text evidence="5">The sequence shown here is derived from an EMBL/GenBank/DDBJ whole genome shotgun (WGS) entry which is preliminary data.</text>
</comment>
<dbReference type="GO" id="GO:0032991">
    <property type="term" value="C:protein-containing complex"/>
    <property type="evidence" value="ECO:0007669"/>
    <property type="project" value="UniProtKB-ARBA"/>
</dbReference>
<accession>A0A2A9P3F2</accession>
<protein>
    <recommendedName>
        <fullName evidence="2">Autophagy-related protein 14</fullName>
    </recommendedName>
</protein>
<evidence type="ECO:0000256" key="1">
    <source>
        <dbReference type="ARBA" id="ARBA00009574"/>
    </source>
</evidence>
<evidence type="ECO:0000256" key="4">
    <source>
        <dbReference type="SAM" id="MobiDB-lite"/>
    </source>
</evidence>
<dbReference type="GO" id="GO:0000323">
    <property type="term" value="C:lytic vacuole"/>
    <property type="evidence" value="ECO:0007669"/>
    <property type="project" value="TreeGrafter"/>
</dbReference>
<keyword evidence="3" id="KW-0175">Coiled coil</keyword>
<evidence type="ECO:0000256" key="2">
    <source>
        <dbReference type="ARBA" id="ARBA00013807"/>
    </source>
</evidence>
<dbReference type="PANTHER" id="PTHR15157:SF13">
    <property type="entry name" value="AUTOPHAGY-RELATED PROTEIN 14"/>
    <property type="match status" value="1"/>
</dbReference>
<dbReference type="AlphaFoldDB" id="A0A2A9P3F2"/>
<dbReference type="GO" id="GO:0005768">
    <property type="term" value="C:endosome"/>
    <property type="evidence" value="ECO:0007669"/>
    <property type="project" value="TreeGrafter"/>
</dbReference>
<dbReference type="GO" id="GO:0035493">
    <property type="term" value="P:SNARE complex assembly"/>
    <property type="evidence" value="ECO:0007669"/>
    <property type="project" value="TreeGrafter"/>
</dbReference>
<name>A0A2A9P3F2_OPHUN</name>
<reference evidence="5 6" key="2">
    <citation type="journal article" date="2017" name="Sci. Rep.">
        <title>Ant-infecting Ophiocordyceps genomes reveal a high diversity of potential behavioral manipulation genes and a possible major role for enterotoxins.</title>
        <authorList>
            <person name="de Bekker C."/>
            <person name="Ohm R.A."/>
            <person name="Evans H.C."/>
            <person name="Brachmann A."/>
            <person name="Hughes D.P."/>
        </authorList>
    </citation>
    <scope>NUCLEOTIDE SEQUENCE [LARGE SCALE GENOMIC DNA]</scope>
    <source>
        <strain evidence="5 6">SC16a</strain>
    </source>
</reference>
<dbReference type="OrthoDB" id="16772at2759"/>
<gene>
    <name evidence="5" type="ORF">XA68_17480</name>
</gene>
<reference evidence="5 6" key="1">
    <citation type="journal article" date="2015" name="BMC Genomics">
        <title>Gene expression during zombie ant biting behavior reflects the complexity underlying fungal parasitic behavioral manipulation.</title>
        <authorList>
            <person name="de Bekker C."/>
            <person name="Ohm R.A."/>
            <person name="Loreto R.G."/>
            <person name="Sebastian A."/>
            <person name="Albert I."/>
            <person name="Merrow M."/>
            <person name="Brachmann A."/>
            <person name="Hughes D.P."/>
        </authorList>
    </citation>
    <scope>NUCLEOTIDE SEQUENCE [LARGE SCALE GENOMIC DNA]</scope>
    <source>
        <strain evidence="5 6">SC16a</strain>
    </source>
</reference>
<dbReference type="GO" id="GO:0000149">
    <property type="term" value="F:SNARE binding"/>
    <property type="evidence" value="ECO:0007669"/>
    <property type="project" value="TreeGrafter"/>
</dbReference>
<proteinExistence type="inferred from homology"/>
<dbReference type="Pfam" id="PF10186">
    <property type="entry name" value="ATG14"/>
    <property type="match status" value="1"/>
</dbReference>
<keyword evidence="6" id="KW-1185">Reference proteome</keyword>
<feature type="region of interest" description="Disordered" evidence="4">
    <location>
        <begin position="444"/>
        <end position="488"/>
    </location>
</feature>
<organism evidence="5 6">
    <name type="scientific">Ophiocordyceps unilateralis</name>
    <name type="common">Zombie-ant fungus</name>
    <name type="synonym">Torrubia unilateralis</name>
    <dbReference type="NCBI Taxonomy" id="268505"/>
    <lineage>
        <taxon>Eukaryota</taxon>
        <taxon>Fungi</taxon>
        <taxon>Dikarya</taxon>
        <taxon>Ascomycota</taxon>
        <taxon>Pezizomycotina</taxon>
        <taxon>Sordariomycetes</taxon>
        <taxon>Hypocreomycetidae</taxon>
        <taxon>Hypocreales</taxon>
        <taxon>Ophiocordycipitaceae</taxon>
        <taxon>Ophiocordyceps</taxon>
    </lineage>
</organism>
<dbReference type="Proteomes" id="UP000037136">
    <property type="component" value="Unassembled WGS sequence"/>
</dbReference>
<evidence type="ECO:0000313" key="6">
    <source>
        <dbReference type="Proteomes" id="UP000037136"/>
    </source>
</evidence>
<dbReference type="InterPro" id="IPR018791">
    <property type="entry name" value="UV_resistance/autophagy_Atg14"/>
</dbReference>
<evidence type="ECO:0000256" key="3">
    <source>
        <dbReference type="ARBA" id="ARBA00023054"/>
    </source>
</evidence>
<sequence length="488" mass="54606">MDCAICSRSHDGQRLPFLCAVDARNHIYHSRLQNLHLLLDNERLRADINSLSLGEAAETAAAAAPTKDVLDGLVSRRRLEEDRTDDILAAADRLRSDIRAARDEVKARRLALARRRSDLASVRDGVHDRRARQLRDVDEATQTLRFRWSESAKDMACTRAFLCNEAVRLYGFRRSKKPSSGRYEYHIAKVPVVDLVTMHSLGPDVISTSLAHISHVLMLLSHYLAIRLPAEITLPHRDYPHPTIFNLAGSYQHGPATFPNSSNNSTPSFLQPYDADSHHVPRPRPLFVDKALPQLSDEDPATYAFFLEGVTLLAYDIAWLCCSQGVSIGDKGSFEDLCHMGRNLYSLVFEAQRQGYYSLAKPAADAKDASSDEAAELQTDWIGRYSHGTMYHFLGSARGTDFTRSFKLPSPIKLADKLKRKLLGDAPAADWEVLDDDAWRVDEEPVEADGATNDNTGAVDRPKDRDMVKGSQWTEANGWTKVKHRNGT</sequence>
<comment type="similarity">
    <text evidence="1">Belongs to the ATG14 family.</text>
</comment>
<dbReference type="PANTHER" id="PTHR15157">
    <property type="entry name" value="UV RADIATION RESISTANCE-ASSOCIATED GENE PROTEIN"/>
    <property type="match status" value="1"/>
</dbReference>